<reference evidence="6" key="1">
    <citation type="submission" date="2021-02" db="EMBL/GenBank/DDBJ databases">
        <authorList>
            <person name="Dougan E. K."/>
            <person name="Rhodes N."/>
            <person name="Thang M."/>
            <person name="Chan C."/>
        </authorList>
    </citation>
    <scope>NUCLEOTIDE SEQUENCE</scope>
</reference>
<dbReference type="InterPro" id="IPR056798">
    <property type="entry name" value="ADH_Fe_C"/>
</dbReference>
<dbReference type="SUPFAM" id="SSF56796">
    <property type="entry name" value="Dehydroquinate synthase-like"/>
    <property type="match status" value="1"/>
</dbReference>
<evidence type="ECO:0000256" key="1">
    <source>
        <dbReference type="ARBA" id="ARBA00007358"/>
    </source>
</evidence>
<dbReference type="GO" id="GO:0046872">
    <property type="term" value="F:metal ion binding"/>
    <property type="evidence" value="ECO:0007669"/>
    <property type="project" value="InterPro"/>
</dbReference>
<dbReference type="Pfam" id="PF00465">
    <property type="entry name" value="Fe-ADH"/>
    <property type="match status" value="1"/>
</dbReference>
<gene>
    <name evidence="6" type="ORF">PGLA1383_LOCUS40556</name>
</gene>
<dbReference type="OMA" id="HTAHYNH"/>
<dbReference type="PANTHER" id="PTHR11496:SF102">
    <property type="entry name" value="ALCOHOL DEHYDROGENASE 4"/>
    <property type="match status" value="1"/>
</dbReference>
<sequence length="419" mass="43967">LAVGPVDGGVVDTHALPAQVYWGRPAKVALVEALAKLGKERAFLMVSSSLRRETEVVDELVAALGGLCVGVWDGMPAHSPREAVVAAANAARAVQADVIVTLGGGSLTDGAKVARVALAENVTEAAGLDHFKYTPGDEKKGNPLRMTALIPQITIPTTLSAGEFSWFAGVTNVAKRAEAGVAPKETYLYPAALPSAIILDPALASHTPPELLLSTGLRSVDHCVEALGSPLGNPYSDTLLQGALKLLVRGLRRAKADSGDLEALLDCQVAIWQTVQGCQSGPKMGASHAIGHILGGAYDVPHGITSCVTLPAVLEWNAAEPAAARRQRLVAHVFEGLEAEGLEGEAGQRQQATSRSAAEHVRSLVHELGLPTTLGEVGVTPEMFEDCARRTMQDRLVDTNPRKISGWEDVKQILDLAAS</sequence>
<dbReference type="Gene3D" id="3.40.50.1970">
    <property type="match status" value="1"/>
</dbReference>
<dbReference type="AlphaFoldDB" id="A0A813G8C1"/>
<organism evidence="6 7">
    <name type="scientific">Polarella glacialis</name>
    <name type="common">Dinoflagellate</name>
    <dbReference type="NCBI Taxonomy" id="89957"/>
    <lineage>
        <taxon>Eukaryota</taxon>
        <taxon>Sar</taxon>
        <taxon>Alveolata</taxon>
        <taxon>Dinophyceae</taxon>
        <taxon>Suessiales</taxon>
        <taxon>Suessiaceae</taxon>
        <taxon>Polarella</taxon>
    </lineage>
</organism>
<name>A0A813G8C1_POLGL</name>
<feature type="domain" description="Alcohol dehydrogenase iron-type/glycerol dehydrogenase GldA" evidence="4">
    <location>
        <begin position="17"/>
        <end position="201"/>
    </location>
</feature>
<dbReference type="Proteomes" id="UP000654075">
    <property type="component" value="Unassembled WGS sequence"/>
</dbReference>
<evidence type="ECO:0000313" key="6">
    <source>
        <dbReference type="EMBL" id="CAE8623263.1"/>
    </source>
</evidence>
<comment type="similarity">
    <text evidence="1">Belongs to the iron-containing alcohol dehydrogenase family.</text>
</comment>
<keyword evidence="3" id="KW-0520">NAD</keyword>
<keyword evidence="7" id="KW-1185">Reference proteome</keyword>
<dbReference type="PANTHER" id="PTHR11496">
    <property type="entry name" value="ALCOHOL DEHYDROGENASE"/>
    <property type="match status" value="1"/>
</dbReference>
<protein>
    <recommendedName>
        <fullName evidence="8">Alcohol dehydrogenase iron-type/glycerol dehydrogenase GldA domain-containing protein</fullName>
    </recommendedName>
</protein>
<comment type="caution">
    <text evidence="6">The sequence shown here is derived from an EMBL/GenBank/DDBJ whole genome shotgun (WGS) entry which is preliminary data.</text>
</comment>
<dbReference type="Pfam" id="PF25137">
    <property type="entry name" value="ADH_Fe_C"/>
    <property type="match status" value="1"/>
</dbReference>
<dbReference type="InterPro" id="IPR039697">
    <property type="entry name" value="Alcohol_dehydrogenase_Fe"/>
</dbReference>
<evidence type="ECO:0000256" key="3">
    <source>
        <dbReference type="ARBA" id="ARBA00023027"/>
    </source>
</evidence>
<dbReference type="GO" id="GO:0004022">
    <property type="term" value="F:alcohol dehydrogenase (NAD+) activity"/>
    <property type="evidence" value="ECO:0007669"/>
    <property type="project" value="TreeGrafter"/>
</dbReference>
<dbReference type="InterPro" id="IPR018211">
    <property type="entry name" value="ADH_Fe_CS"/>
</dbReference>
<evidence type="ECO:0000313" key="7">
    <source>
        <dbReference type="Proteomes" id="UP000654075"/>
    </source>
</evidence>
<evidence type="ECO:0000259" key="5">
    <source>
        <dbReference type="Pfam" id="PF25137"/>
    </source>
</evidence>
<dbReference type="Gene3D" id="1.20.1090.10">
    <property type="entry name" value="Dehydroquinate synthase-like - alpha domain"/>
    <property type="match status" value="1"/>
</dbReference>
<feature type="domain" description="Fe-containing alcohol dehydrogenase-like C-terminal" evidence="5">
    <location>
        <begin position="214"/>
        <end position="415"/>
    </location>
</feature>
<evidence type="ECO:0000256" key="2">
    <source>
        <dbReference type="ARBA" id="ARBA00023002"/>
    </source>
</evidence>
<proteinExistence type="inferred from homology"/>
<dbReference type="OrthoDB" id="443158at2759"/>
<feature type="non-terminal residue" evidence="6">
    <location>
        <position position="419"/>
    </location>
</feature>
<dbReference type="CDD" id="cd08192">
    <property type="entry name" value="MAR-like"/>
    <property type="match status" value="1"/>
</dbReference>
<evidence type="ECO:0000259" key="4">
    <source>
        <dbReference type="Pfam" id="PF00465"/>
    </source>
</evidence>
<dbReference type="PROSITE" id="PS00060">
    <property type="entry name" value="ADH_IRON_2"/>
    <property type="match status" value="1"/>
</dbReference>
<evidence type="ECO:0008006" key="8">
    <source>
        <dbReference type="Google" id="ProtNLM"/>
    </source>
</evidence>
<dbReference type="InterPro" id="IPR001670">
    <property type="entry name" value="ADH_Fe/GldA"/>
</dbReference>
<keyword evidence="2" id="KW-0560">Oxidoreductase</keyword>
<dbReference type="EMBL" id="CAJNNV010028137">
    <property type="protein sequence ID" value="CAE8623263.1"/>
    <property type="molecule type" value="Genomic_DNA"/>
</dbReference>
<accession>A0A813G8C1</accession>